<dbReference type="STRING" id="376489.A5892_00815"/>
<dbReference type="Pfam" id="PF09619">
    <property type="entry name" value="YscW"/>
    <property type="match status" value="1"/>
</dbReference>
<evidence type="ECO:0008006" key="3">
    <source>
        <dbReference type="Google" id="ProtNLM"/>
    </source>
</evidence>
<proteinExistence type="predicted"/>
<evidence type="ECO:0000313" key="1">
    <source>
        <dbReference type="EMBL" id="ANF56183.1"/>
    </source>
</evidence>
<dbReference type="InterPro" id="IPR039366">
    <property type="entry name" value="Pilotin"/>
</dbReference>
<gene>
    <name evidence="1" type="ORF">A5892_00815</name>
</gene>
<keyword evidence="2" id="KW-1185">Reference proteome</keyword>
<organism evidence="1 2">
    <name type="scientific">Halotalea alkalilenta</name>
    <dbReference type="NCBI Taxonomy" id="376489"/>
    <lineage>
        <taxon>Bacteria</taxon>
        <taxon>Pseudomonadati</taxon>
        <taxon>Pseudomonadota</taxon>
        <taxon>Gammaproteobacteria</taxon>
        <taxon>Oceanospirillales</taxon>
        <taxon>Halomonadaceae</taxon>
        <taxon>Halotalea</taxon>
    </lineage>
</organism>
<sequence>MQPFRLFISALAVLLLGSLGGCALFSSGPDFATLEGEVELAPPPPPDATLEVSLIDLGAGRETVAITRQPTQGGWPQRFSLVYDASSIDPQRRYALEAGVRIDGKLRYLDAEPLPVLTQGGPSRDIRIALSPSSE</sequence>
<dbReference type="AlphaFoldDB" id="A0A172YAB7"/>
<dbReference type="PANTHER" id="PTHR38013">
    <property type="entry name" value="GLYCOPROTEIN/POLYSACCHARIDE METABOLISM"/>
    <property type="match status" value="1"/>
</dbReference>
<name>A0A172YAB7_9GAMM</name>
<evidence type="ECO:0000313" key="2">
    <source>
        <dbReference type="Proteomes" id="UP000077875"/>
    </source>
</evidence>
<dbReference type="RefSeq" id="WP_064121179.1">
    <property type="nucleotide sequence ID" value="NZ_CP015243.1"/>
</dbReference>
<accession>A0A172YAB7</accession>
<dbReference type="EMBL" id="CP015243">
    <property type="protein sequence ID" value="ANF56183.1"/>
    <property type="molecule type" value="Genomic_DNA"/>
</dbReference>
<dbReference type="Proteomes" id="UP000077875">
    <property type="component" value="Chromosome"/>
</dbReference>
<dbReference type="KEGG" id="haa:A5892_00815"/>
<reference evidence="1 2" key="1">
    <citation type="submission" date="2016-04" db="EMBL/GenBank/DDBJ databases">
        <title>Complete Genome Sequence of Halotalea alkalilenta IHB B 13600.</title>
        <authorList>
            <person name="Swarnkar M.K."/>
            <person name="Sharma A."/>
            <person name="Kaushal K."/>
            <person name="Soni R."/>
            <person name="Rana S."/>
            <person name="Singh A.K."/>
            <person name="Gulati A."/>
        </authorList>
    </citation>
    <scope>NUCLEOTIDE SEQUENCE [LARGE SCALE GENOMIC DNA]</scope>
    <source>
        <strain evidence="1 2">IHB B 13600</strain>
    </source>
</reference>
<dbReference type="InterPro" id="IPR053196">
    <property type="entry name" value="Lipoprotein_YbaY-like"/>
</dbReference>
<dbReference type="PANTHER" id="PTHR38013:SF1">
    <property type="entry name" value="GLYCOPROTEIN_POLYSACCHARIDE METABOLISM"/>
    <property type="match status" value="1"/>
</dbReference>
<dbReference type="PROSITE" id="PS51257">
    <property type="entry name" value="PROKAR_LIPOPROTEIN"/>
    <property type="match status" value="1"/>
</dbReference>
<protein>
    <recommendedName>
        <fullName evidence="3">Lipoprotein</fullName>
    </recommendedName>
</protein>